<evidence type="ECO:0000313" key="1">
    <source>
        <dbReference type="EMBL" id="MBU2712706.1"/>
    </source>
</evidence>
<proteinExistence type="predicted"/>
<dbReference type="PANTHER" id="PTHR36529:SF1">
    <property type="entry name" value="GLYCOSYLTRANSFERASE"/>
    <property type="match status" value="1"/>
</dbReference>
<dbReference type="Gene3D" id="3.90.550.10">
    <property type="entry name" value="Spore Coat Polysaccharide Biosynthesis Protein SpsA, Chain A"/>
    <property type="match status" value="1"/>
</dbReference>
<dbReference type="Proteomes" id="UP000690515">
    <property type="component" value="Unassembled WGS sequence"/>
</dbReference>
<dbReference type="SUPFAM" id="SSF53448">
    <property type="entry name" value="Nucleotide-diphospho-sugar transferases"/>
    <property type="match status" value="1"/>
</dbReference>
<comment type="caution">
    <text evidence="1">The sequence shown here is derived from an EMBL/GenBank/DDBJ whole genome shotgun (WGS) entry which is preliminary data.</text>
</comment>
<sequence length="205" mass="22819">MQQLVILFAKPPRAGAVKTRLIPALGEQGALSVHQWLLDRTLAIMQQLPASLNIQLCLAESVVKPDGMSHYFFGQWPICLQQGNNLGERLANAFKSNLAWADQVVIIGSDCPVLTADYILQALSALTKKNDVVIGPAEDGGYVLIGLSRFIQALFLNMPWSTPQLFNETITQLNNQHVSYHLLTELWDVDIPSDVKRLGRLRHHD</sequence>
<name>A0ABS5ZF72_9GAMM</name>
<gene>
    <name evidence="1" type="ORF">KCG35_16685</name>
</gene>
<organism evidence="1 2">
    <name type="scientific">Zooshikella harenae</name>
    <dbReference type="NCBI Taxonomy" id="2827238"/>
    <lineage>
        <taxon>Bacteria</taxon>
        <taxon>Pseudomonadati</taxon>
        <taxon>Pseudomonadota</taxon>
        <taxon>Gammaproteobacteria</taxon>
        <taxon>Oceanospirillales</taxon>
        <taxon>Zooshikellaceae</taxon>
        <taxon>Zooshikella</taxon>
    </lineage>
</organism>
<accession>A0ABS5ZF72</accession>
<dbReference type="PANTHER" id="PTHR36529">
    <property type="entry name" value="SLL1095 PROTEIN"/>
    <property type="match status" value="1"/>
</dbReference>
<dbReference type="InterPro" id="IPR029044">
    <property type="entry name" value="Nucleotide-diphossugar_trans"/>
</dbReference>
<keyword evidence="2" id="KW-1185">Reference proteome</keyword>
<dbReference type="NCBIfam" id="TIGR04282">
    <property type="entry name" value="glyco_like_cofC"/>
    <property type="match status" value="1"/>
</dbReference>
<dbReference type="InterPro" id="IPR018641">
    <property type="entry name" value="Trfase_1_rSAM/seldom-assoc"/>
</dbReference>
<dbReference type="Pfam" id="PF09837">
    <property type="entry name" value="DUF2064"/>
    <property type="match status" value="1"/>
</dbReference>
<dbReference type="RefSeq" id="WP_215820932.1">
    <property type="nucleotide sequence ID" value="NZ_JAGSOY010000046.1"/>
</dbReference>
<reference evidence="1 2" key="1">
    <citation type="submission" date="2021-04" db="EMBL/GenBank/DDBJ databases">
        <authorList>
            <person name="Pira H."/>
            <person name="Risdian C."/>
            <person name="Wink J."/>
        </authorList>
    </citation>
    <scope>NUCLEOTIDE SEQUENCE [LARGE SCALE GENOMIC DNA]</scope>
    <source>
        <strain evidence="1 2">WH53</strain>
    </source>
</reference>
<evidence type="ECO:0000313" key="2">
    <source>
        <dbReference type="Proteomes" id="UP000690515"/>
    </source>
</evidence>
<protein>
    <submittedName>
        <fullName evidence="1">TIGR04282 family arsenosugar biosynthesis glycosyltransferase</fullName>
    </submittedName>
</protein>
<dbReference type="EMBL" id="JAGSOY010000046">
    <property type="protein sequence ID" value="MBU2712706.1"/>
    <property type="molecule type" value="Genomic_DNA"/>
</dbReference>